<dbReference type="HOGENOM" id="CLU_1941328_0_0_1"/>
<protein>
    <recommendedName>
        <fullName evidence="4">Reverse transcriptase zinc-binding domain-containing protein</fullName>
    </recommendedName>
</protein>
<evidence type="ECO:0008006" key="4">
    <source>
        <dbReference type="Google" id="ProtNLM"/>
    </source>
</evidence>
<evidence type="ECO:0000313" key="2">
    <source>
        <dbReference type="EnsemblPlants" id="OB01G26510.1"/>
    </source>
</evidence>
<accession>J3L095</accession>
<feature type="region of interest" description="Disordered" evidence="1">
    <location>
        <begin position="109"/>
        <end position="130"/>
    </location>
</feature>
<sequence>MATLDHHIAMHRKDGCPSERSVRKWVITEVEQKCRGFLWKGWEEVNGGHWLVAWKEPNEAELDNMARSLMYIHVGDDALMDFWEDPWLTGIPLKMKWPELLFHSQETPDSEARFTQPHMDQTLQGTPFRR</sequence>
<organism evidence="2">
    <name type="scientific">Oryza brachyantha</name>
    <name type="common">malo sina</name>
    <dbReference type="NCBI Taxonomy" id="4533"/>
    <lineage>
        <taxon>Eukaryota</taxon>
        <taxon>Viridiplantae</taxon>
        <taxon>Streptophyta</taxon>
        <taxon>Embryophyta</taxon>
        <taxon>Tracheophyta</taxon>
        <taxon>Spermatophyta</taxon>
        <taxon>Magnoliopsida</taxon>
        <taxon>Liliopsida</taxon>
        <taxon>Poales</taxon>
        <taxon>Poaceae</taxon>
        <taxon>BOP clade</taxon>
        <taxon>Oryzoideae</taxon>
        <taxon>Oryzeae</taxon>
        <taxon>Oryzinae</taxon>
        <taxon>Oryza</taxon>
    </lineage>
</organism>
<name>J3L095_ORYBR</name>
<evidence type="ECO:0000313" key="3">
    <source>
        <dbReference type="Proteomes" id="UP000006038"/>
    </source>
</evidence>
<dbReference type="EnsemblPlants" id="OB01G26510.1">
    <property type="protein sequence ID" value="OB01G26510.1"/>
    <property type="gene ID" value="OB01G26510"/>
</dbReference>
<evidence type="ECO:0000256" key="1">
    <source>
        <dbReference type="SAM" id="MobiDB-lite"/>
    </source>
</evidence>
<feature type="compositionally biased region" description="Polar residues" evidence="1">
    <location>
        <begin position="118"/>
        <end position="130"/>
    </location>
</feature>
<dbReference type="Proteomes" id="UP000006038">
    <property type="component" value="Chromosome 1"/>
</dbReference>
<dbReference type="AlphaFoldDB" id="J3L095"/>
<dbReference type="Gramene" id="OB01G26510.1">
    <property type="protein sequence ID" value="OB01G26510.1"/>
    <property type="gene ID" value="OB01G26510"/>
</dbReference>
<reference evidence="2" key="1">
    <citation type="journal article" date="2013" name="Nat. Commun.">
        <title>Whole-genome sequencing of Oryza brachyantha reveals mechanisms underlying Oryza genome evolution.</title>
        <authorList>
            <person name="Chen J."/>
            <person name="Huang Q."/>
            <person name="Gao D."/>
            <person name="Wang J."/>
            <person name="Lang Y."/>
            <person name="Liu T."/>
            <person name="Li B."/>
            <person name="Bai Z."/>
            <person name="Luis Goicoechea J."/>
            <person name="Liang C."/>
            <person name="Chen C."/>
            <person name="Zhang W."/>
            <person name="Sun S."/>
            <person name="Liao Y."/>
            <person name="Zhang X."/>
            <person name="Yang L."/>
            <person name="Song C."/>
            <person name="Wang M."/>
            <person name="Shi J."/>
            <person name="Liu G."/>
            <person name="Liu J."/>
            <person name="Zhou H."/>
            <person name="Zhou W."/>
            <person name="Yu Q."/>
            <person name="An N."/>
            <person name="Chen Y."/>
            <person name="Cai Q."/>
            <person name="Wang B."/>
            <person name="Liu B."/>
            <person name="Min J."/>
            <person name="Huang Y."/>
            <person name="Wu H."/>
            <person name="Li Z."/>
            <person name="Zhang Y."/>
            <person name="Yin Y."/>
            <person name="Song W."/>
            <person name="Jiang J."/>
            <person name="Jackson S.A."/>
            <person name="Wing R.A."/>
            <person name="Wang J."/>
            <person name="Chen M."/>
        </authorList>
    </citation>
    <scope>NUCLEOTIDE SEQUENCE [LARGE SCALE GENOMIC DNA]</scope>
    <source>
        <strain evidence="2">cv. IRGC 101232</strain>
    </source>
</reference>
<keyword evidence="3" id="KW-1185">Reference proteome</keyword>
<proteinExistence type="predicted"/>
<reference evidence="2" key="2">
    <citation type="submission" date="2013-04" db="UniProtKB">
        <authorList>
            <consortium name="EnsemblPlants"/>
        </authorList>
    </citation>
    <scope>IDENTIFICATION</scope>
</reference>